<dbReference type="OrthoDB" id="1396907at2"/>
<evidence type="ECO:0000256" key="1">
    <source>
        <dbReference type="ARBA" id="ARBA00022729"/>
    </source>
</evidence>
<dbReference type="Pfam" id="PF13517">
    <property type="entry name" value="FG-GAP_3"/>
    <property type="match status" value="2"/>
</dbReference>
<dbReference type="KEGG" id="glj:GKIL_0092"/>
<evidence type="ECO:0008006" key="5">
    <source>
        <dbReference type="Google" id="ProtNLM"/>
    </source>
</evidence>
<reference evidence="3 4" key="1">
    <citation type="journal article" date="2013" name="PLoS ONE">
        <title>Cultivation and Complete Genome Sequencing of Gloeobacter kilaueensis sp. nov., from a Lava Cave in Kilauea Caldera, Hawai'i.</title>
        <authorList>
            <person name="Saw J.H."/>
            <person name="Schatz M."/>
            <person name="Brown M.V."/>
            <person name="Kunkel D.D."/>
            <person name="Foster J.S."/>
            <person name="Shick H."/>
            <person name="Christensen S."/>
            <person name="Hou S."/>
            <person name="Wan X."/>
            <person name="Donachie S.P."/>
        </authorList>
    </citation>
    <scope>NUCLEOTIDE SEQUENCE [LARGE SCALE GENOMIC DNA]</scope>
    <source>
        <strain evidence="4">JS</strain>
    </source>
</reference>
<dbReference type="InterPro" id="IPR028994">
    <property type="entry name" value="Integrin_alpha_N"/>
</dbReference>
<evidence type="ECO:0000313" key="3">
    <source>
        <dbReference type="EMBL" id="AGY56339.1"/>
    </source>
</evidence>
<gene>
    <name evidence="3" type="ORF">GKIL_0092</name>
</gene>
<keyword evidence="1 2" id="KW-0732">Signal</keyword>
<keyword evidence="4" id="KW-1185">Reference proteome</keyword>
<dbReference type="STRING" id="1183438.GKIL_0092"/>
<dbReference type="RefSeq" id="WP_023171328.1">
    <property type="nucleotide sequence ID" value="NC_022600.1"/>
</dbReference>
<sequence length="683" mass="73669">MLSFRCLFGSHRRPSLRLPLAVALAASGLLAALPACAQTAANTIVSDPRVQLFDLEFDQPSARFAYSSSTDGSVWLGYVNPTTGDLLPSSGQGTLIGTQAESPVEACNGPEWAYSNQGPQIVYNKVLNGYANLARTLKMGDLWNDEALVNGLNGVGPVGSKDRNDPRPRISYAGAGFCGPPATKSIDAGGGIYWREIADPSTVHQIPLANAQGVRWVPGATVGQRSLAVSAAVVGPDGKKYRQAFRYWIDTGVAEQLTSDLSDHNSVFFWNAPEYNNELLFFTLINDQAAAVYRQINGVWTNIYTIKSPDPSKPYIESPEPFTHNGKSYAFYVVKDNSDSTNKDAPSEIYVANIDPSAPLNRKVSSDPPGDPLSGKKVRKDPEVFVTKLGPVIFYAAASGLDLNGDGQPDQNAVIWKADTGLGPPQPNDFNGDGKSDILWRNANTGANRIWLMNGATRLSTASLPTIAASTYLLVGGSADFTGDGRADIFWHNPVNGTNILWKMSGTAVVQTINLYTSPDLVWEAAATGDFNSDGATDILWRRRDTGELSVWLMDNTTFVSAVHLPANPGLDWKVGGTGDFNNDSQTDIVLRNSKTGANQIWLMNGTNRTGTVALPTVGDPNWAMRGIADYDNDGNLDILWRYQGTGTLQGAVQYWKMNGVNYTASVSLPTDADLNWTIIGPR</sequence>
<dbReference type="PANTHER" id="PTHR46580">
    <property type="entry name" value="SENSOR KINASE-RELATED"/>
    <property type="match status" value="1"/>
</dbReference>
<dbReference type="eggNOG" id="COG1404">
    <property type="taxonomic scope" value="Bacteria"/>
</dbReference>
<dbReference type="SUPFAM" id="SSF69318">
    <property type="entry name" value="Integrin alpha N-terminal domain"/>
    <property type="match status" value="1"/>
</dbReference>
<protein>
    <recommendedName>
        <fullName evidence="5">FG-GAP repeat-containing protein</fullName>
    </recommendedName>
</protein>
<dbReference type="Proteomes" id="UP000017396">
    <property type="component" value="Chromosome"/>
</dbReference>
<dbReference type="PANTHER" id="PTHR46580:SF2">
    <property type="entry name" value="MAM DOMAIN-CONTAINING PROTEIN"/>
    <property type="match status" value="1"/>
</dbReference>
<evidence type="ECO:0000256" key="2">
    <source>
        <dbReference type="SAM" id="SignalP"/>
    </source>
</evidence>
<organism evidence="3 4">
    <name type="scientific">Gloeobacter kilaueensis (strain ATCC BAA-2537 / CCAP 1431/1 / ULC 316 / JS1)</name>
    <dbReference type="NCBI Taxonomy" id="1183438"/>
    <lineage>
        <taxon>Bacteria</taxon>
        <taxon>Bacillati</taxon>
        <taxon>Cyanobacteriota</taxon>
        <taxon>Cyanophyceae</taxon>
        <taxon>Gloeobacterales</taxon>
        <taxon>Gloeobacteraceae</taxon>
        <taxon>Gloeobacter</taxon>
    </lineage>
</organism>
<dbReference type="InterPro" id="IPR013517">
    <property type="entry name" value="FG-GAP"/>
</dbReference>
<dbReference type="eggNOG" id="COG5354">
    <property type="taxonomic scope" value="Bacteria"/>
</dbReference>
<feature type="chain" id="PRO_5004663904" description="FG-GAP repeat-containing protein" evidence="2">
    <location>
        <begin position="38"/>
        <end position="683"/>
    </location>
</feature>
<proteinExistence type="predicted"/>
<dbReference type="EMBL" id="CP003587">
    <property type="protein sequence ID" value="AGY56339.1"/>
    <property type="molecule type" value="Genomic_DNA"/>
</dbReference>
<feature type="signal peptide" evidence="2">
    <location>
        <begin position="1"/>
        <end position="37"/>
    </location>
</feature>
<dbReference type="PATRIC" id="fig|1183438.3.peg.92"/>
<name>U5QFH6_GLOK1</name>
<dbReference type="HOGENOM" id="CLU_402655_0_0_3"/>
<dbReference type="Gene3D" id="2.130.10.130">
    <property type="entry name" value="Integrin alpha, N-terminal"/>
    <property type="match status" value="1"/>
</dbReference>
<evidence type="ECO:0000313" key="4">
    <source>
        <dbReference type="Proteomes" id="UP000017396"/>
    </source>
</evidence>
<accession>U5QFH6</accession>
<dbReference type="AlphaFoldDB" id="U5QFH6"/>